<organism evidence="4">
    <name type="scientific">Hydatigena taeniaeformis</name>
    <name type="common">Feline tapeworm</name>
    <name type="synonym">Taenia taeniaeformis</name>
    <dbReference type="NCBI Taxonomy" id="6205"/>
    <lineage>
        <taxon>Eukaryota</taxon>
        <taxon>Metazoa</taxon>
        <taxon>Spiralia</taxon>
        <taxon>Lophotrochozoa</taxon>
        <taxon>Platyhelminthes</taxon>
        <taxon>Cestoda</taxon>
        <taxon>Eucestoda</taxon>
        <taxon>Cyclophyllidea</taxon>
        <taxon>Taeniidae</taxon>
        <taxon>Hydatigera</taxon>
    </lineage>
</organism>
<name>A0A0R3XDB8_HYDTA</name>
<reference evidence="4" key="1">
    <citation type="submission" date="2017-02" db="UniProtKB">
        <authorList>
            <consortium name="WormBaseParasite"/>
        </authorList>
    </citation>
    <scope>IDENTIFICATION</scope>
</reference>
<feature type="region of interest" description="Disordered" evidence="1">
    <location>
        <begin position="18"/>
        <end position="48"/>
    </location>
</feature>
<evidence type="ECO:0000256" key="1">
    <source>
        <dbReference type="SAM" id="MobiDB-lite"/>
    </source>
</evidence>
<reference evidence="2 3" key="2">
    <citation type="submission" date="2018-11" db="EMBL/GenBank/DDBJ databases">
        <authorList>
            <consortium name="Pathogen Informatics"/>
        </authorList>
    </citation>
    <scope>NUCLEOTIDE SEQUENCE [LARGE SCALE GENOMIC DNA]</scope>
</reference>
<evidence type="ECO:0000313" key="2">
    <source>
        <dbReference type="EMBL" id="VDM36848.1"/>
    </source>
</evidence>
<keyword evidence="3" id="KW-1185">Reference proteome</keyword>
<dbReference type="Proteomes" id="UP000274429">
    <property type="component" value="Unassembled WGS sequence"/>
</dbReference>
<evidence type="ECO:0000313" key="4">
    <source>
        <dbReference type="WBParaSite" id="TTAC_0001154501-mRNA-1"/>
    </source>
</evidence>
<dbReference type="EMBL" id="UYWX01024693">
    <property type="protein sequence ID" value="VDM36848.1"/>
    <property type="molecule type" value="Genomic_DNA"/>
</dbReference>
<dbReference type="WBParaSite" id="TTAC_0001154501-mRNA-1">
    <property type="protein sequence ID" value="TTAC_0001154501-mRNA-1"/>
    <property type="gene ID" value="TTAC_0001154501"/>
</dbReference>
<evidence type="ECO:0000313" key="3">
    <source>
        <dbReference type="Proteomes" id="UP000274429"/>
    </source>
</evidence>
<proteinExistence type="predicted"/>
<sequence>MRLRAWWEKRWQELENAEEEEEEEEERRTHGATQIRCRNRRDHSKRDNERRRFDDTYFTDAEFINKFVQRTCATLVTVA</sequence>
<protein>
    <submittedName>
        <fullName evidence="2 4">Uncharacterized protein</fullName>
    </submittedName>
</protein>
<dbReference type="AlphaFoldDB" id="A0A0R3XDB8"/>
<accession>A0A0R3XDB8</accession>
<gene>
    <name evidence="2" type="ORF">TTAC_LOCUS11528</name>
</gene>